<sequence>MSISINRYFTSTQNQNYATGGARQRCAPASLLRRKRFAQAQSAATVSWFEASIDTETGKLVFSATDEAQAISRRKRPPIA</sequence>
<dbReference type="Proteomes" id="UP000242153">
    <property type="component" value="Unassembled WGS sequence"/>
</dbReference>
<proteinExistence type="predicted"/>
<name>A0ABX3CWA4_9BACL</name>
<protein>
    <submittedName>
        <fullName evidence="1">Uncharacterized protein</fullName>
    </submittedName>
</protein>
<accession>A0ABX3CWA4</accession>
<organism evidence="1 2">
    <name type="scientific">Planococcus salinarum</name>
    <dbReference type="NCBI Taxonomy" id="622695"/>
    <lineage>
        <taxon>Bacteria</taxon>
        <taxon>Bacillati</taxon>
        <taxon>Bacillota</taxon>
        <taxon>Bacilli</taxon>
        <taxon>Bacillales</taxon>
        <taxon>Caryophanaceae</taxon>
        <taxon>Planococcus</taxon>
    </lineage>
</organism>
<evidence type="ECO:0000313" key="1">
    <source>
        <dbReference type="EMBL" id="OHX49339.1"/>
    </source>
</evidence>
<dbReference type="EMBL" id="MBQG01000124">
    <property type="protein sequence ID" value="OHX49339.1"/>
    <property type="molecule type" value="Genomic_DNA"/>
</dbReference>
<reference evidence="1" key="1">
    <citation type="submission" date="2016-07" db="EMBL/GenBank/DDBJ databases">
        <title>Draft genome Planococcus salivarum.</title>
        <authorList>
            <person name="See-Too W.S."/>
        </authorList>
    </citation>
    <scope>NUCLEOTIDE SEQUENCE [LARGE SCALE GENOMIC DNA]</scope>
    <source>
        <strain evidence="1">DSM 23820</strain>
    </source>
</reference>
<comment type="caution">
    <text evidence="1">The sequence shown here is derived from an EMBL/GenBank/DDBJ whole genome shotgun (WGS) entry which is preliminary data.</text>
</comment>
<evidence type="ECO:0000313" key="2">
    <source>
        <dbReference type="Proteomes" id="UP000242153"/>
    </source>
</evidence>
<gene>
    <name evidence="1" type="ORF">BB776_00960</name>
</gene>
<keyword evidence="2" id="KW-1185">Reference proteome</keyword>